<dbReference type="Proteomes" id="UP000694845">
    <property type="component" value="Unplaced"/>
</dbReference>
<name>A0A8B7Y7A7_ACAPL</name>
<dbReference type="AlphaFoldDB" id="A0A8B7Y7A7"/>
<reference evidence="10" key="1">
    <citation type="submission" date="2025-08" db="UniProtKB">
        <authorList>
            <consortium name="RefSeq"/>
        </authorList>
    </citation>
    <scope>IDENTIFICATION</scope>
</reference>
<gene>
    <name evidence="10" type="primary">LOC110978079</name>
</gene>
<feature type="domain" description="Neurotransmitter-gated ion-channel ligand-binding" evidence="8">
    <location>
        <begin position="53"/>
        <end position="244"/>
    </location>
</feature>
<sequence>MDQSLKPLVPPSSGVPAQESGCSNKVLESLDRLEGTLKEIEKTCQSKDAEVWHKPRKDGRKIYARVRCNVIRVGEIDTVKQEFSAEIYLAVTWKEPSVKGLTREDVDWEEQWNPCVYFFNAMSIDKMVCKHNVIYPEGEPDGIPDAQVSYRMKATFKASMKLHDFPFDQQELTIKLMSDWPFTDVEFVKDMNIKDSIRLDTFTADEEWVLSKHVVAQPVLEDKAKTGSHRQYPLYYLSMHVRRKSGFYLWNVALILMLILMLCFTCFAVSPEEPADRLSVTVTLLLTAIAFKYVVSQSLPTISYLTLLDKYVLCGLILQCLIVSQNAVASLFDPQDLALFDIISICVLATLVLLVQIIFILASAVKSRRVTSKLQKHTKQYTELCDQINQSWQARQQQLKDREKEKNEQYTGEKLPAPTMEQVQRTSPDPLPPKGIVKRKSRRLKKNSGSLSFGEGENGVELLSVKVGTTFF</sequence>
<evidence type="ECO:0000256" key="2">
    <source>
        <dbReference type="ARBA" id="ARBA00022692"/>
    </source>
</evidence>
<feature type="coiled-coil region" evidence="5">
    <location>
        <begin position="23"/>
        <end position="50"/>
    </location>
</feature>
<dbReference type="FunFam" id="1.20.58.390:FF:000100">
    <property type="entry name" value="Predicted protein"/>
    <property type="match status" value="1"/>
</dbReference>
<dbReference type="KEGG" id="aplc:110978079"/>
<evidence type="ECO:0000256" key="5">
    <source>
        <dbReference type="SAM" id="Coils"/>
    </source>
</evidence>
<dbReference type="InterPro" id="IPR036734">
    <property type="entry name" value="Neur_chan_lig-bd_sf"/>
</dbReference>
<feature type="transmembrane region" description="Helical" evidence="7">
    <location>
        <begin position="307"/>
        <end position="332"/>
    </location>
</feature>
<proteinExistence type="predicted"/>
<accession>A0A8B7Y7A7</accession>
<dbReference type="InterPro" id="IPR038050">
    <property type="entry name" value="Neuro_actylchol_rec"/>
</dbReference>
<comment type="subcellular location">
    <subcellularLocation>
        <location evidence="1">Membrane</location>
        <topology evidence="1">Multi-pass membrane protein</topology>
    </subcellularLocation>
</comment>
<keyword evidence="9" id="KW-1185">Reference proteome</keyword>
<dbReference type="SUPFAM" id="SSF90112">
    <property type="entry name" value="Neurotransmitter-gated ion-channel transmembrane pore"/>
    <property type="match status" value="1"/>
</dbReference>
<dbReference type="SUPFAM" id="SSF63712">
    <property type="entry name" value="Nicotinic receptor ligand binding domain-like"/>
    <property type="match status" value="1"/>
</dbReference>
<evidence type="ECO:0000256" key="3">
    <source>
        <dbReference type="ARBA" id="ARBA00022989"/>
    </source>
</evidence>
<feature type="transmembrane region" description="Helical" evidence="7">
    <location>
        <begin position="277"/>
        <end position="295"/>
    </location>
</feature>
<keyword evidence="3 7" id="KW-1133">Transmembrane helix</keyword>
<dbReference type="Gene3D" id="2.70.170.10">
    <property type="entry name" value="Neurotransmitter-gated ion-channel ligand-binding domain"/>
    <property type="match status" value="1"/>
</dbReference>
<evidence type="ECO:0000313" key="10">
    <source>
        <dbReference type="RefSeq" id="XP_022088442.1"/>
    </source>
</evidence>
<feature type="region of interest" description="Disordered" evidence="6">
    <location>
        <begin position="1"/>
        <end position="21"/>
    </location>
</feature>
<dbReference type="Gene3D" id="1.20.58.390">
    <property type="entry name" value="Neurotransmitter-gated ion-channel transmembrane domain"/>
    <property type="match status" value="1"/>
</dbReference>
<evidence type="ECO:0000259" key="8">
    <source>
        <dbReference type="Pfam" id="PF02931"/>
    </source>
</evidence>
<dbReference type="OrthoDB" id="5975154at2759"/>
<evidence type="ECO:0000313" key="9">
    <source>
        <dbReference type="Proteomes" id="UP000694845"/>
    </source>
</evidence>
<feature type="compositionally biased region" description="Basic residues" evidence="6">
    <location>
        <begin position="436"/>
        <end position="446"/>
    </location>
</feature>
<dbReference type="FunFam" id="2.70.170.10:FF:000053">
    <property type="entry name" value="Predicted protein"/>
    <property type="match status" value="1"/>
</dbReference>
<keyword evidence="4 7" id="KW-0472">Membrane</keyword>
<dbReference type="GO" id="GO:0004888">
    <property type="term" value="F:transmembrane signaling receptor activity"/>
    <property type="evidence" value="ECO:0007669"/>
    <property type="project" value="InterPro"/>
</dbReference>
<feature type="compositionally biased region" description="Basic and acidic residues" evidence="6">
    <location>
        <begin position="398"/>
        <end position="408"/>
    </location>
</feature>
<dbReference type="GeneID" id="110978079"/>
<dbReference type="PANTHER" id="PTHR18945">
    <property type="entry name" value="NEUROTRANSMITTER GATED ION CHANNEL"/>
    <property type="match status" value="1"/>
</dbReference>
<feature type="transmembrane region" description="Helical" evidence="7">
    <location>
        <begin position="247"/>
        <end position="271"/>
    </location>
</feature>
<evidence type="ECO:0000256" key="1">
    <source>
        <dbReference type="ARBA" id="ARBA00004141"/>
    </source>
</evidence>
<keyword evidence="5" id="KW-0175">Coiled coil</keyword>
<protein>
    <submittedName>
        <fullName evidence="10">Uncharacterized protein LOC110978079 isoform X1</fullName>
    </submittedName>
</protein>
<feature type="region of interest" description="Disordered" evidence="6">
    <location>
        <begin position="396"/>
        <end position="450"/>
    </location>
</feature>
<evidence type="ECO:0000256" key="7">
    <source>
        <dbReference type="SAM" id="Phobius"/>
    </source>
</evidence>
<evidence type="ECO:0000256" key="4">
    <source>
        <dbReference type="ARBA" id="ARBA00023136"/>
    </source>
</evidence>
<organism evidence="9 10">
    <name type="scientific">Acanthaster planci</name>
    <name type="common">Crown-of-thorns starfish</name>
    <dbReference type="NCBI Taxonomy" id="133434"/>
    <lineage>
        <taxon>Eukaryota</taxon>
        <taxon>Metazoa</taxon>
        <taxon>Echinodermata</taxon>
        <taxon>Eleutherozoa</taxon>
        <taxon>Asterozoa</taxon>
        <taxon>Asteroidea</taxon>
        <taxon>Valvatacea</taxon>
        <taxon>Valvatida</taxon>
        <taxon>Acanthasteridae</taxon>
        <taxon>Acanthaster</taxon>
    </lineage>
</organism>
<dbReference type="InterPro" id="IPR006201">
    <property type="entry name" value="Neur_channel"/>
</dbReference>
<dbReference type="RefSeq" id="XP_022088442.1">
    <property type="nucleotide sequence ID" value="XM_022232750.1"/>
</dbReference>
<dbReference type="InterPro" id="IPR036719">
    <property type="entry name" value="Neuro-gated_channel_TM_sf"/>
</dbReference>
<keyword evidence="2 7" id="KW-0812">Transmembrane</keyword>
<feature type="transmembrane region" description="Helical" evidence="7">
    <location>
        <begin position="338"/>
        <end position="365"/>
    </location>
</feature>
<dbReference type="InterPro" id="IPR006202">
    <property type="entry name" value="Neur_chan_lig-bd"/>
</dbReference>
<dbReference type="GO" id="GO:0016020">
    <property type="term" value="C:membrane"/>
    <property type="evidence" value="ECO:0007669"/>
    <property type="project" value="UniProtKB-SubCell"/>
</dbReference>
<dbReference type="Pfam" id="PF02931">
    <property type="entry name" value="Neur_chan_LBD"/>
    <property type="match status" value="1"/>
</dbReference>
<evidence type="ECO:0000256" key="6">
    <source>
        <dbReference type="SAM" id="MobiDB-lite"/>
    </source>
</evidence>
<dbReference type="GO" id="GO:0005230">
    <property type="term" value="F:extracellular ligand-gated monoatomic ion channel activity"/>
    <property type="evidence" value="ECO:0007669"/>
    <property type="project" value="InterPro"/>
</dbReference>